<dbReference type="HOGENOM" id="CLU_004261_1_0_1"/>
<gene>
    <name evidence="3" type="ORF">SAPIO_CDS7253</name>
</gene>
<dbReference type="OMA" id="IMFLPHI"/>
<protein>
    <submittedName>
        <fullName evidence="3">Tuberous sclerosis 1</fullName>
    </submittedName>
</protein>
<evidence type="ECO:0000256" key="2">
    <source>
        <dbReference type="SAM" id="MobiDB-lite"/>
    </source>
</evidence>
<feature type="compositionally biased region" description="Polar residues" evidence="2">
    <location>
        <begin position="457"/>
        <end position="469"/>
    </location>
</feature>
<dbReference type="KEGG" id="sapo:SAPIO_CDS7253"/>
<sequence>MVSPGTLKSLSRAINSHIANLSVPLPEDLIEAIDSYLHKHEKHDDSSSERLQEELLSVYQRYVKDRPDLLAGFVAILSRLVPMIQTPARIGQWWDLLNDKVEENFSTEKGLMTECASAVHDLLKLEDIGSGVEGSHVDFNPFAERLLRTWIENYQASPAKKNAEPIERSARESLRYYGRGKPKDFLATLDKFFVRAEYRIKIATLLCDFIGQQPPHLYQVLQTPLFNNILKCLQLDTSTTVVSTTLTALTMLLPQMPSSLVPYLPTLFNIYARLLFWHRERSNSPHYPGEQSSRKPLIDPSGWDICQYTPDLDGNEIPLLRSYFTILYGLYPINFMDYIRKPHRYLRHANAPNADAIEVQPSEIRHHSEIFRRGHLLHPNFYHLTIESEKTDHGRWHSSEPAEVVAECAALCVMADGPTHEAALGQPSAVRTSSLFSREDGVLPDTPNRGLLGDQNLGETVESSSSSHKALTAQRHSSLSSQQSQKDSVDARHRSLSGADSPTLPPHLAIPSSRPQVQKPAIGQTLTNDSVPSLSLSHQDSNSEIAPVAPLSLGGPKQGGQGGFLVLAGDPNAQISQLHRQVLSLQNDLAFERYLKQQHVAHMAELRRRQMQEAASEAELQNLLIANRNLKRGFEEARKAEMQVKKESEKSRSLAKKWEADLSAKLKTLREESKKTKARIGELERDLEAARKECDKLKTLVCEFEVRELNWKQSSQSHELDKTEIDRLKAEVARLTVVERDFQGKEAEMERAVEAASNAESQVEILDQKLAAQEHALEQVKKLYESQIVVLKSKLVETQENMNNGKRASPAANAAVESALAASRAKQAELQKQYSLLMRKYTILQSSLLDMKCDPAMNPAKETGMWSDGDGEGSPPMSSSPTQTRSRTQRQFSNPDAFPGGGASFNATPPLDPRGAGQSAVGSPPGVSTLAEGGVALPVMSQSPELRFHGRGGVQNRIRKEGKDKKPQEGDKKDRKASGLRNIKNLI</sequence>
<dbReference type="EMBL" id="JOWA01000110">
    <property type="protein sequence ID" value="KEZ41173.1"/>
    <property type="molecule type" value="Genomic_DNA"/>
</dbReference>
<feature type="compositionally biased region" description="Polar residues" evidence="2">
    <location>
        <begin position="524"/>
        <end position="544"/>
    </location>
</feature>
<dbReference type="OrthoDB" id="6022054at2759"/>
<keyword evidence="1" id="KW-0175">Coiled coil</keyword>
<dbReference type="SUPFAM" id="SSF48371">
    <property type="entry name" value="ARM repeat"/>
    <property type="match status" value="1"/>
</dbReference>
<evidence type="ECO:0000313" key="3">
    <source>
        <dbReference type="EMBL" id="KEZ41173.1"/>
    </source>
</evidence>
<dbReference type="GO" id="GO:0033596">
    <property type="term" value="C:TSC1-TSC2 complex"/>
    <property type="evidence" value="ECO:0007669"/>
    <property type="project" value="TreeGrafter"/>
</dbReference>
<reference evidence="3 4" key="1">
    <citation type="journal article" date="2014" name="Genome Announc.">
        <title>Draft genome sequence of the pathogenic fungus Scedosporium apiospermum.</title>
        <authorList>
            <person name="Vandeputte P."/>
            <person name="Ghamrawi S."/>
            <person name="Rechenmann M."/>
            <person name="Iltis A."/>
            <person name="Giraud S."/>
            <person name="Fleury M."/>
            <person name="Thornton C."/>
            <person name="Delhaes L."/>
            <person name="Meyer W."/>
            <person name="Papon N."/>
            <person name="Bouchara J.P."/>
        </authorList>
    </citation>
    <scope>NUCLEOTIDE SEQUENCE [LARGE SCALE GENOMIC DNA]</scope>
    <source>
        <strain evidence="3 4">IHEM 14462</strain>
    </source>
</reference>
<dbReference type="Pfam" id="PF04388">
    <property type="entry name" value="Hamartin"/>
    <property type="match status" value="1"/>
</dbReference>
<feature type="compositionally biased region" description="Basic and acidic residues" evidence="2">
    <location>
        <begin position="958"/>
        <end position="977"/>
    </location>
</feature>
<proteinExistence type="predicted"/>
<comment type="caution">
    <text evidence="3">The sequence shown here is derived from an EMBL/GenBank/DDBJ whole genome shotgun (WGS) entry which is preliminary data.</text>
</comment>
<dbReference type="GO" id="GO:0051726">
    <property type="term" value="P:regulation of cell cycle"/>
    <property type="evidence" value="ECO:0007669"/>
    <property type="project" value="TreeGrafter"/>
</dbReference>
<organism evidence="3 4">
    <name type="scientific">Pseudallescheria apiosperma</name>
    <name type="common">Scedosporium apiospermum</name>
    <dbReference type="NCBI Taxonomy" id="563466"/>
    <lineage>
        <taxon>Eukaryota</taxon>
        <taxon>Fungi</taxon>
        <taxon>Dikarya</taxon>
        <taxon>Ascomycota</taxon>
        <taxon>Pezizomycotina</taxon>
        <taxon>Sordariomycetes</taxon>
        <taxon>Hypocreomycetidae</taxon>
        <taxon>Microascales</taxon>
        <taxon>Microascaceae</taxon>
        <taxon>Scedosporium</taxon>
    </lineage>
</organism>
<dbReference type="AlphaFoldDB" id="A0A084G1G1"/>
<accession>A0A084G1G1</accession>
<feature type="region of interest" description="Disordered" evidence="2">
    <location>
        <begin position="855"/>
        <end position="987"/>
    </location>
</feature>
<dbReference type="RefSeq" id="XP_016640972.1">
    <property type="nucleotide sequence ID" value="XM_016789145.1"/>
</dbReference>
<name>A0A084G1G1_PSEDA</name>
<dbReference type="GeneID" id="27726325"/>
<evidence type="ECO:0000313" key="4">
    <source>
        <dbReference type="Proteomes" id="UP000028545"/>
    </source>
</evidence>
<feature type="coiled-coil region" evidence="1">
    <location>
        <begin position="742"/>
        <end position="801"/>
    </location>
</feature>
<dbReference type="GO" id="GO:0032007">
    <property type="term" value="P:negative regulation of TOR signaling"/>
    <property type="evidence" value="ECO:0007669"/>
    <property type="project" value="TreeGrafter"/>
</dbReference>
<dbReference type="InterPro" id="IPR007483">
    <property type="entry name" value="Hamartin"/>
</dbReference>
<feature type="coiled-coil region" evidence="1">
    <location>
        <begin position="659"/>
        <end position="700"/>
    </location>
</feature>
<feature type="region of interest" description="Disordered" evidence="2">
    <location>
        <begin position="438"/>
        <end position="553"/>
    </location>
</feature>
<dbReference type="Proteomes" id="UP000028545">
    <property type="component" value="Unassembled WGS sequence"/>
</dbReference>
<keyword evidence="4" id="KW-1185">Reference proteome</keyword>
<dbReference type="VEuPathDB" id="FungiDB:SAPIO_CDS7253"/>
<evidence type="ECO:0000256" key="1">
    <source>
        <dbReference type="SAM" id="Coils"/>
    </source>
</evidence>
<feature type="compositionally biased region" description="Low complexity" evidence="2">
    <location>
        <begin position="874"/>
        <end position="891"/>
    </location>
</feature>
<dbReference type="PANTHER" id="PTHR15154">
    <property type="entry name" value="HAMARTIN"/>
    <property type="match status" value="1"/>
</dbReference>
<dbReference type="InterPro" id="IPR016024">
    <property type="entry name" value="ARM-type_fold"/>
</dbReference>
<dbReference type="PANTHER" id="PTHR15154:SF2">
    <property type="entry name" value="HAMARTIN"/>
    <property type="match status" value="1"/>
</dbReference>